<dbReference type="OrthoDB" id="5368606at2"/>
<keyword evidence="2" id="KW-1185">Reference proteome</keyword>
<protein>
    <submittedName>
        <fullName evidence="1">Uncharacterized protein</fullName>
    </submittedName>
</protein>
<dbReference type="AlphaFoldDB" id="A7H0W8"/>
<gene>
    <name evidence="1" type="ORF">CCV52592_0057</name>
</gene>
<organism evidence="1 2">
    <name type="scientific">Campylobacter curvus (strain 525.92)</name>
    <dbReference type="NCBI Taxonomy" id="360105"/>
    <lineage>
        <taxon>Bacteria</taxon>
        <taxon>Pseudomonadati</taxon>
        <taxon>Campylobacterota</taxon>
        <taxon>Epsilonproteobacteria</taxon>
        <taxon>Campylobacterales</taxon>
        <taxon>Campylobacteraceae</taxon>
        <taxon>Campylobacter</taxon>
    </lineage>
</organism>
<sequence length="121" mass="13959">MIEPKYRIKDKADFERIFKKIAELDNEELNDGFIVEGNHDITYGDVKATCELIGHDLLLLPQEIVDDLERGKYSHIDTFYIDIIHLTKLAPNFTGSLFLFGGAIPDELEIEEDGTLRLWFD</sequence>
<dbReference type="EMBL" id="CP000767">
    <property type="protein sequence ID" value="EAU00351.1"/>
    <property type="molecule type" value="Genomic_DNA"/>
</dbReference>
<name>A7H0W8_CAMC5</name>
<dbReference type="Proteomes" id="UP000006380">
    <property type="component" value="Chromosome"/>
</dbReference>
<dbReference type="RefSeq" id="WP_011992830.1">
    <property type="nucleotide sequence ID" value="NC_009715.2"/>
</dbReference>
<dbReference type="STRING" id="360105.CCV52592_0057"/>
<dbReference type="HOGENOM" id="CLU_2033772_0_0_7"/>
<proteinExistence type="predicted"/>
<dbReference type="KEGG" id="ccv:CCV52592_0057"/>
<accession>A7H0W8</accession>
<reference evidence="1" key="1">
    <citation type="submission" date="2016-07" db="EMBL/GenBank/DDBJ databases">
        <title>Comparative genomics of the Campylobacter concisus group.</title>
        <authorList>
            <person name="Miller W.G."/>
            <person name="Yee E."/>
            <person name="Chapman M.H."/>
            <person name="Huynh S."/>
            <person name="Bono J.L."/>
            <person name="On S.L.W."/>
            <person name="StLeger J."/>
            <person name="Foster G."/>
            <person name="Parker C.T."/>
        </authorList>
    </citation>
    <scope>NUCLEOTIDE SEQUENCE</scope>
    <source>
        <strain evidence="1">525.92</strain>
    </source>
</reference>
<evidence type="ECO:0000313" key="2">
    <source>
        <dbReference type="Proteomes" id="UP000006380"/>
    </source>
</evidence>
<evidence type="ECO:0000313" key="1">
    <source>
        <dbReference type="EMBL" id="EAU00351.1"/>
    </source>
</evidence>